<sequence length="319" mass="36573">MPIPELSKPERVPVRDIWPDEARDFTPWLAENLDLLSATVGINLELVQEETALPRSGRVDILAKVAGSDAYVVIENQMEDADNDHLAALLNYAAHSDSEILIWVAGGFSLRYRRTIDWLNSSTGLRIYGVKMSAWRNGETIERRLNPIVGPNQRVEWPKYGYPAINQKYNTFFRPLVADLWAIGISDRKMSGVSNDQVFPSGFAGIEYHVGFWHSFGGRPSLDVYLWIATPDQERNKEIFDALDRHRKEIEKELPGVSWDRRDHQRMCSIYFVTRGSIGDRDEKLAELQRWALDLVPNFKAAFQPRLEKVMREMAPEGD</sequence>
<name>A0AA35TK18_GEOBA</name>
<comment type="caution">
    <text evidence="2">The sequence shown here is derived from an EMBL/GenBank/DDBJ whole genome shotgun (WGS) entry which is preliminary data.</text>
</comment>
<dbReference type="Gene3D" id="3.40.1350.10">
    <property type="match status" value="1"/>
</dbReference>
<dbReference type="EMBL" id="CASHTH010003813">
    <property type="protein sequence ID" value="CAI8049730.1"/>
    <property type="molecule type" value="Genomic_DNA"/>
</dbReference>
<dbReference type="GO" id="GO:0003676">
    <property type="term" value="F:nucleic acid binding"/>
    <property type="evidence" value="ECO:0007669"/>
    <property type="project" value="InterPro"/>
</dbReference>
<accession>A0AA35TK18</accession>
<gene>
    <name evidence="2" type="ORF">GBAR_LOCUS27375</name>
</gene>
<feature type="domain" description="DUF4268" evidence="1">
    <location>
        <begin position="201"/>
        <end position="306"/>
    </location>
</feature>
<keyword evidence="3" id="KW-1185">Reference proteome</keyword>
<dbReference type="Proteomes" id="UP001174909">
    <property type="component" value="Unassembled WGS sequence"/>
</dbReference>
<dbReference type="InterPro" id="IPR025364">
    <property type="entry name" value="DUF4268"/>
</dbReference>
<dbReference type="Pfam" id="PF14088">
    <property type="entry name" value="DUF4268"/>
    <property type="match status" value="1"/>
</dbReference>
<reference evidence="2" key="1">
    <citation type="submission" date="2023-03" db="EMBL/GenBank/DDBJ databases">
        <authorList>
            <person name="Steffen K."/>
            <person name="Cardenas P."/>
        </authorList>
    </citation>
    <scope>NUCLEOTIDE SEQUENCE</scope>
</reference>
<evidence type="ECO:0000313" key="2">
    <source>
        <dbReference type="EMBL" id="CAI8049730.1"/>
    </source>
</evidence>
<dbReference type="AlphaFoldDB" id="A0AA35TK18"/>
<dbReference type="InterPro" id="IPR011856">
    <property type="entry name" value="tRNA_endonuc-like_dom_sf"/>
</dbReference>
<organism evidence="2 3">
    <name type="scientific">Geodia barretti</name>
    <name type="common">Barrett's horny sponge</name>
    <dbReference type="NCBI Taxonomy" id="519541"/>
    <lineage>
        <taxon>Eukaryota</taxon>
        <taxon>Metazoa</taxon>
        <taxon>Porifera</taxon>
        <taxon>Demospongiae</taxon>
        <taxon>Heteroscleromorpha</taxon>
        <taxon>Tetractinellida</taxon>
        <taxon>Astrophorina</taxon>
        <taxon>Geodiidae</taxon>
        <taxon>Geodia</taxon>
    </lineage>
</organism>
<protein>
    <recommendedName>
        <fullName evidence="1">DUF4268 domain-containing protein</fullName>
    </recommendedName>
</protein>
<evidence type="ECO:0000259" key="1">
    <source>
        <dbReference type="Pfam" id="PF14088"/>
    </source>
</evidence>
<evidence type="ECO:0000313" key="3">
    <source>
        <dbReference type="Proteomes" id="UP001174909"/>
    </source>
</evidence>
<proteinExistence type="predicted"/>